<name>A0A6G0WS72_9STRA</name>
<dbReference type="Gene3D" id="2.60.120.920">
    <property type="match status" value="1"/>
</dbReference>
<dbReference type="GO" id="GO:0004842">
    <property type="term" value="F:ubiquitin-protein transferase activity"/>
    <property type="evidence" value="ECO:0007669"/>
    <property type="project" value="InterPro"/>
</dbReference>
<dbReference type="SUPFAM" id="SSF49899">
    <property type="entry name" value="Concanavalin A-like lectins/glucanases"/>
    <property type="match status" value="1"/>
</dbReference>
<dbReference type="AlphaFoldDB" id="A0A6G0WS72"/>
<evidence type="ECO:0000313" key="8">
    <source>
        <dbReference type="Proteomes" id="UP000481153"/>
    </source>
</evidence>
<feature type="domain" description="B30.2/SPRY" evidence="6">
    <location>
        <begin position="269"/>
        <end position="479"/>
    </location>
</feature>
<dbReference type="InterPro" id="IPR001870">
    <property type="entry name" value="B30.2/SPRY"/>
</dbReference>
<accession>A0A6G0WS72</accession>
<dbReference type="InterPro" id="IPR043136">
    <property type="entry name" value="B30.2/SPRY_sf"/>
</dbReference>
<dbReference type="Gene3D" id="4.10.1000.10">
    <property type="entry name" value="Zinc finger, CCCH-type"/>
    <property type="match status" value="1"/>
</dbReference>
<protein>
    <recommendedName>
        <fullName evidence="9">C3H1-type domain-containing protein</fullName>
    </recommendedName>
</protein>
<dbReference type="EMBL" id="VJMJ01000155">
    <property type="protein sequence ID" value="KAF0730294.1"/>
    <property type="molecule type" value="Genomic_DNA"/>
</dbReference>
<dbReference type="PANTHER" id="PTHR13363:SF5">
    <property type="entry name" value="E3 UBIQUITIN-PROTEIN LIGASE RNF123"/>
    <property type="match status" value="1"/>
</dbReference>
<evidence type="ECO:0000259" key="5">
    <source>
        <dbReference type="PROSITE" id="PS50103"/>
    </source>
</evidence>
<dbReference type="GO" id="GO:0051603">
    <property type="term" value="P:proteolysis involved in protein catabolic process"/>
    <property type="evidence" value="ECO:0007669"/>
    <property type="project" value="TreeGrafter"/>
</dbReference>
<dbReference type="PROSITE" id="PS50188">
    <property type="entry name" value="B302_SPRY"/>
    <property type="match status" value="1"/>
</dbReference>
<keyword evidence="1 4" id="KW-0479">Metal-binding</keyword>
<feature type="zinc finger region" description="C3H1-type" evidence="4">
    <location>
        <begin position="177"/>
        <end position="218"/>
    </location>
</feature>
<dbReference type="Pfam" id="PF22782">
    <property type="entry name" value="SDE2"/>
    <property type="match status" value="1"/>
</dbReference>
<dbReference type="GO" id="GO:0008270">
    <property type="term" value="F:zinc ion binding"/>
    <property type="evidence" value="ECO:0007669"/>
    <property type="project" value="UniProtKB-KW"/>
</dbReference>
<dbReference type="GO" id="GO:0005737">
    <property type="term" value="C:cytoplasm"/>
    <property type="evidence" value="ECO:0007669"/>
    <property type="project" value="TreeGrafter"/>
</dbReference>
<dbReference type="VEuPathDB" id="FungiDB:AeMF1_021867"/>
<evidence type="ECO:0000256" key="2">
    <source>
        <dbReference type="ARBA" id="ARBA00022771"/>
    </source>
</evidence>
<evidence type="ECO:0008006" key="9">
    <source>
        <dbReference type="Google" id="ProtNLM"/>
    </source>
</evidence>
<dbReference type="InterPro" id="IPR000571">
    <property type="entry name" value="Znf_CCCH"/>
</dbReference>
<organism evidence="7 8">
    <name type="scientific">Aphanomyces euteiches</name>
    <dbReference type="NCBI Taxonomy" id="100861"/>
    <lineage>
        <taxon>Eukaryota</taxon>
        <taxon>Sar</taxon>
        <taxon>Stramenopiles</taxon>
        <taxon>Oomycota</taxon>
        <taxon>Saprolegniomycetes</taxon>
        <taxon>Saprolegniales</taxon>
        <taxon>Verrucalvaceae</taxon>
        <taxon>Aphanomyces</taxon>
    </lineage>
</organism>
<keyword evidence="2 4" id="KW-0863">Zinc-finger</keyword>
<dbReference type="InterPro" id="IPR003877">
    <property type="entry name" value="SPRY_dom"/>
</dbReference>
<keyword evidence="3 4" id="KW-0862">Zinc</keyword>
<dbReference type="InterPro" id="IPR045129">
    <property type="entry name" value="RNF123/RKP/RSPRY1"/>
</dbReference>
<dbReference type="InterPro" id="IPR025086">
    <property type="entry name" value="SDE2/SF3A3_SAP"/>
</dbReference>
<comment type="caution">
    <text evidence="7">The sequence shown here is derived from an EMBL/GenBank/DDBJ whole genome shotgun (WGS) entry which is preliminary data.</text>
</comment>
<dbReference type="PROSITE" id="PS50103">
    <property type="entry name" value="ZF_C3H1"/>
    <property type="match status" value="1"/>
</dbReference>
<evidence type="ECO:0000256" key="1">
    <source>
        <dbReference type="ARBA" id="ARBA00022723"/>
    </source>
</evidence>
<sequence length="622" mass="68469">MRVQVVVELLPQRSSFCLSFDHSDVSVDNVKAKLNERTNVPMDLVQLMHGTTYLDDCNVPHAPQVIRAMCGRGLLGGKGGFGAMLRSQGKGAGVRATKDFGACRDLSGRRLRHVNQEIAMKKWAEEEDLRAQRKRDGIDERELPVEVTPSGIPGWYLNTPTWAEGFGKKAATRMKRKRKTIMCISWTQARARATPPEGAPLWWGCPRGENCNFAHGETELLGEQLTVYKREEKERKRREKEQELEQYVHPVAPSELEEDLNDAFLAGLKKRAALQAQQAAQKAELETKLVFNPSETKWGTSTVASRAGSWLVPLNGNVHVQQTTKDTNATLEGDGTFGTATAFGCALHAGKWYYEVELLTDGVIQLGWADASFEADDEEGDGVGDHAASWAYDGCREVKWTNGVSATFGSKWVAGDIIGCWVDIDAGTIGFARNGVEMGVAFTDVRPSEKSESTYGGLFPAFSLEAKERIRINIGDHAFAFKTKNDALAVLDALVKKPEIVSPPSLVRSSPTQATQAPAPTEDSLTVVTESVPVVKTEETKPVVSVKQEEKELVKVEHIELVDLMEYDSVEALKALGMDGLKDQLKHRGLKFGGTLDQRAERLFSVRGKSIDEIAAKLKARQ</sequence>
<evidence type="ECO:0000313" key="7">
    <source>
        <dbReference type="EMBL" id="KAF0730294.1"/>
    </source>
</evidence>
<feature type="domain" description="C3H1-type" evidence="5">
    <location>
        <begin position="177"/>
        <end position="218"/>
    </location>
</feature>
<evidence type="ECO:0000259" key="6">
    <source>
        <dbReference type="PROSITE" id="PS50188"/>
    </source>
</evidence>
<dbReference type="Pfam" id="PF13297">
    <property type="entry name" value="SDE2_2C"/>
    <property type="match status" value="1"/>
</dbReference>
<reference evidence="7 8" key="1">
    <citation type="submission" date="2019-07" db="EMBL/GenBank/DDBJ databases">
        <title>Genomics analysis of Aphanomyces spp. identifies a new class of oomycete effector associated with host adaptation.</title>
        <authorList>
            <person name="Gaulin E."/>
        </authorList>
    </citation>
    <scope>NUCLEOTIDE SEQUENCE [LARGE SCALE GENOMIC DNA]</scope>
    <source>
        <strain evidence="7 8">ATCC 201684</strain>
    </source>
</reference>
<dbReference type="SMART" id="SM00449">
    <property type="entry name" value="SPRY"/>
    <property type="match status" value="1"/>
</dbReference>
<evidence type="ECO:0000256" key="4">
    <source>
        <dbReference type="PROSITE-ProRule" id="PRU00723"/>
    </source>
</evidence>
<dbReference type="Pfam" id="PF00622">
    <property type="entry name" value="SPRY"/>
    <property type="match status" value="1"/>
</dbReference>
<proteinExistence type="predicted"/>
<gene>
    <name evidence="7" type="ORF">Ae201684_012295</name>
</gene>
<dbReference type="InterPro" id="IPR053822">
    <property type="entry name" value="SDE2-like_dom"/>
</dbReference>
<dbReference type="InterPro" id="IPR013320">
    <property type="entry name" value="ConA-like_dom_sf"/>
</dbReference>
<dbReference type="PANTHER" id="PTHR13363">
    <property type="entry name" value="RING FINGER AND SRY DOMAIN-CONTAINING"/>
    <property type="match status" value="1"/>
</dbReference>
<keyword evidence="8" id="KW-1185">Reference proteome</keyword>
<dbReference type="Proteomes" id="UP000481153">
    <property type="component" value="Unassembled WGS sequence"/>
</dbReference>
<evidence type="ECO:0000256" key="3">
    <source>
        <dbReference type="ARBA" id="ARBA00022833"/>
    </source>
</evidence>